<proteinExistence type="inferred from homology"/>
<evidence type="ECO:0000256" key="1">
    <source>
        <dbReference type="ARBA" id="ARBA00004651"/>
    </source>
</evidence>
<dbReference type="AlphaFoldDB" id="A0A5K7WV19"/>
<feature type="transmembrane region" description="Helical" evidence="7">
    <location>
        <begin position="57"/>
        <end position="77"/>
    </location>
</feature>
<gene>
    <name evidence="8" type="ORF">St703_12360</name>
</gene>
<dbReference type="GO" id="GO:0005886">
    <property type="term" value="C:plasma membrane"/>
    <property type="evidence" value="ECO:0007669"/>
    <property type="project" value="UniProtKB-SubCell"/>
</dbReference>
<feature type="transmembrane region" description="Helical" evidence="7">
    <location>
        <begin position="6"/>
        <end position="33"/>
    </location>
</feature>
<accession>A0A5K7WV19</accession>
<evidence type="ECO:0000256" key="7">
    <source>
        <dbReference type="SAM" id="Phobius"/>
    </source>
</evidence>
<dbReference type="InterPro" id="IPR003317">
    <property type="entry name" value="Cyt-d_oxidase_su2"/>
</dbReference>
<evidence type="ECO:0000313" key="9">
    <source>
        <dbReference type="Proteomes" id="UP000326951"/>
    </source>
</evidence>
<feature type="transmembrane region" description="Helical" evidence="7">
    <location>
        <begin position="83"/>
        <end position="105"/>
    </location>
</feature>
<comment type="similarity">
    <text evidence="2">Belongs to the cytochrome ubiquinol oxidase subunit 2 family.</text>
</comment>
<keyword evidence="5 7" id="KW-1133">Transmembrane helix</keyword>
<evidence type="ECO:0000313" key="8">
    <source>
        <dbReference type="EMBL" id="BBN98531.1"/>
    </source>
</evidence>
<feature type="transmembrane region" description="Helical" evidence="7">
    <location>
        <begin position="304"/>
        <end position="323"/>
    </location>
</feature>
<comment type="subcellular location">
    <subcellularLocation>
        <location evidence="1">Cell membrane</location>
        <topology evidence="1">Multi-pass membrane protein</topology>
    </subcellularLocation>
</comment>
<feature type="transmembrane region" description="Helical" evidence="7">
    <location>
        <begin position="202"/>
        <end position="222"/>
    </location>
</feature>
<dbReference type="Pfam" id="PF02322">
    <property type="entry name" value="Cyt_bd_oxida_II"/>
    <property type="match status" value="1"/>
</dbReference>
<keyword evidence="3" id="KW-1003">Cell membrane</keyword>
<dbReference type="RefSeq" id="WP_152080394.1">
    <property type="nucleotide sequence ID" value="NZ_AP021853.1"/>
</dbReference>
<evidence type="ECO:0000256" key="5">
    <source>
        <dbReference type="ARBA" id="ARBA00022989"/>
    </source>
</evidence>
<evidence type="ECO:0000256" key="3">
    <source>
        <dbReference type="ARBA" id="ARBA00022475"/>
    </source>
</evidence>
<evidence type="ECO:0000256" key="2">
    <source>
        <dbReference type="ARBA" id="ARBA00007543"/>
    </source>
</evidence>
<evidence type="ECO:0000256" key="6">
    <source>
        <dbReference type="ARBA" id="ARBA00023136"/>
    </source>
</evidence>
<dbReference type="EMBL" id="AP021853">
    <property type="protein sequence ID" value="BBN98531.1"/>
    <property type="molecule type" value="Genomic_DNA"/>
</dbReference>
<name>A0A5K7WV19_9BACL</name>
<feature type="transmembrane region" description="Helical" evidence="7">
    <location>
        <begin position="263"/>
        <end position="284"/>
    </location>
</feature>
<sequence>MIGAVFLVILWTIMYGYMIAASIDFGMGFYLFYGQYLRREGRFYAPLQRWLSPTSEFMNIGFVLIFAAVIGFSPEILLNFQTPLVFCGGFAIVLTVVKGTFFAFAELLPRGSTASRVFSSGNGIIGIFIPVVLSIALVISEGGFADYGTGAFHAFVRSLLFNVYFWSVVLIAVVSIFYISAMYLVQFAWKMGNEPLTEHFRNYALFLSMPTVLASGVVFLGLESQNAEHFSAALDGLWPFVLSLICLLAAVTLVFLRKYPWTFLLVMLQYFFALYGYTVSHFPYLVYPDIVLNSGLSNWAKSGWFFVFSLVISIGTLVCYLRIRCWNVADQKHHE</sequence>
<feature type="transmembrane region" description="Helical" evidence="7">
    <location>
        <begin position="159"/>
        <end position="181"/>
    </location>
</feature>
<dbReference type="Proteomes" id="UP000326951">
    <property type="component" value="Chromosome"/>
</dbReference>
<feature type="transmembrane region" description="Helical" evidence="7">
    <location>
        <begin position="237"/>
        <end position="256"/>
    </location>
</feature>
<protein>
    <submittedName>
        <fullName evidence="8">Cytochrome D ubiquinol oxidase subunit II</fullName>
    </submittedName>
</protein>
<evidence type="ECO:0000256" key="4">
    <source>
        <dbReference type="ARBA" id="ARBA00022692"/>
    </source>
</evidence>
<keyword evidence="6 7" id="KW-0472">Membrane</keyword>
<organism evidence="8 9">
    <name type="scientific">Sporolactobacillus terrae</name>
    <dbReference type="NCBI Taxonomy" id="269673"/>
    <lineage>
        <taxon>Bacteria</taxon>
        <taxon>Bacillati</taxon>
        <taxon>Bacillota</taxon>
        <taxon>Bacilli</taxon>
        <taxon>Bacillales</taxon>
        <taxon>Sporolactobacillaceae</taxon>
        <taxon>Sporolactobacillus</taxon>
    </lineage>
</organism>
<reference evidence="8 9" key="1">
    <citation type="submission" date="2019-09" db="EMBL/GenBank/DDBJ databases">
        <title>Complete genome sequence of Sporolactobacillus terrae 70-3.</title>
        <authorList>
            <person name="Tanaka N."/>
            <person name="Shiwa Y."/>
            <person name="Fujita N."/>
            <person name="Tanasupawat S."/>
        </authorList>
    </citation>
    <scope>NUCLEOTIDE SEQUENCE [LARGE SCALE GENOMIC DNA]</scope>
    <source>
        <strain evidence="8 9">70-3</strain>
    </source>
</reference>
<feature type="transmembrane region" description="Helical" evidence="7">
    <location>
        <begin position="117"/>
        <end position="139"/>
    </location>
</feature>
<keyword evidence="4 7" id="KW-0812">Transmembrane</keyword>